<comment type="caution">
    <text evidence="1">The sequence shown here is derived from an EMBL/GenBank/DDBJ whole genome shotgun (WGS) entry which is preliminary data.</text>
</comment>
<proteinExistence type="predicted"/>
<reference evidence="1 2" key="2">
    <citation type="journal article" date="2022" name="Mol. Ecol. Resour.">
        <title>The genomes of chicory, endive, great burdock and yacon provide insights into Asteraceae paleo-polyploidization history and plant inulin production.</title>
        <authorList>
            <person name="Fan W."/>
            <person name="Wang S."/>
            <person name="Wang H."/>
            <person name="Wang A."/>
            <person name="Jiang F."/>
            <person name="Liu H."/>
            <person name="Zhao H."/>
            <person name="Xu D."/>
            <person name="Zhang Y."/>
        </authorList>
    </citation>
    <scope>NUCLEOTIDE SEQUENCE [LARGE SCALE GENOMIC DNA]</scope>
    <source>
        <strain evidence="2">cv. Niubang</strain>
    </source>
</reference>
<reference evidence="2" key="1">
    <citation type="journal article" date="2022" name="Mol. Ecol. Resour.">
        <title>The genomes of chicory, endive, great burdock and yacon provide insights into Asteraceae palaeo-polyploidization history and plant inulin production.</title>
        <authorList>
            <person name="Fan W."/>
            <person name="Wang S."/>
            <person name="Wang H."/>
            <person name="Wang A."/>
            <person name="Jiang F."/>
            <person name="Liu H."/>
            <person name="Zhao H."/>
            <person name="Xu D."/>
            <person name="Zhang Y."/>
        </authorList>
    </citation>
    <scope>NUCLEOTIDE SEQUENCE [LARGE SCALE GENOMIC DNA]</scope>
    <source>
        <strain evidence="2">cv. Niubang</strain>
    </source>
</reference>
<sequence>MLWLRPVYHALGPLYAVVPLSCHCLHRGVSAAAPFTPCDYAATCTAKNHGHAAGAGLRSSASYWPRAMWLGSVHRPPTVGHLAMRLVQLEASTRCCCRQIASTERWPQRRVVRRLLNHG</sequence>
<dbReference type="EMBL" id="CM042047">
    <property type="protein sequence ID" value="KAI3771001.1"/>
    <property type="molecule type" value="Genomic_DNA"/>
</dbReference>
<protein>
    <submittedName>
        <fullName evidence="1">Uncharacterized protein</fullName>
    </submittedName>
</protein>
<gene>
    <name evidence="1" type="ORF">L6452_02150</name>
</gene>
<evidence type="ECO:0000313" key="2">
    <source>
        <dbReference type="Proteomes" id="UP001055879"/>
    </source>
</evidence>
<accession>A0ACB9FJI7</accession>
<keyword evidence="2" id="KW-1185">Reference proteome</keyword>
<organism evidence="1 2">
    <name type="scientific">Arctium lappa</name>
    <name type="common">Greater burdock</name>
    <name type="synonym">Lappa major</name>
    <dbReference type="NCBI Taxonomy" id="4217"/>
    <lineage>
        <taxon>Eukaryota</taxon>
        <taxon>Viridiplantae</taxon>
        <taxon>Streptophyta</taxon>
        <taxon>Embryophyta</taxon>
        <taxon>Tracheophyta</taxon>
        <taxon>Spermatophyta</taxon>
        <taxon>Magnoliopsida</taxon>
        <taxon>eudicotyledons</taxon>
        <taxon>Gunneridae</taxon>
        <taxon>Pentapetalae</taxon>
        <taxon>asterids</taxon>
        <taxon>campanulids</taxon>
        <taxon>Asterales</taxon>
        <taxon>Asteraceae</taxon>
        <taxon>Carduoideae</taxon>
        <taxon>Cardueae</taxon>
        <taxon>Arctiinae</taxon>
        <taxon>Arctium</taxon>
    </lineage>
</organism>
<dbReference type="Proteomes" id="UP001055879">
    <property type="component" value="Linkage Group LG01"/>
</dbReference>
<evidence type="ECO:0000313" key="1">
    <source>
        <dbReference type="EMBL" id="KAI3771001.1"/>
    </source>
</evidence>
<name>A0ACB9FJI7_ARCLA</name>